<organism evidence="4 5">
    <name type="scientific">Castilleja foliolosa</name>
    <dbReference type="NCBI Taxonomy" id="1961234"/>
    <lineage>
        <taxon>Eukaryota</taxon>
        <taxon>Viridiplantae</taxon>
        <taxon>Streptophyta</taxon>
        <taxon>Embryophyta</taxon>
        <taxon>Tracheophyta</taxon>
        <taxon>Spermatophyta</taxon>
        <taxon>Magnoliopsida</taxon>
        <taxon>eudicotyledons</taxon>
        <taxon>Gunneridae</taxon>
        <taxon>Pentapetalae</taxon>
        <taxon>asterids</taxon>
        <taxon>lamiids</taxon>
        <taxon>Lamiales</taxon>
        <taxon>Orobanchaceae</taxon>
        <taxon>Pedicularideae</taxon>
        <taxon>Castillejinae</taxon>
        <taxon>Castilleja</taxon>
    </lineage>
</organism>
<dbReference type="InterPro" id="IPR012340">
    <property type="entry name" value="NA-bd_OB-fold"/>
</dbReference>
<evidence type="ECO:0000256" key="1">
    <source>
        <dbReference type="ARBA" id="ARBA00022917"/>
    </source>
</evidence>
<dbReference type="EMBL" id="JAVIJP010000016">
    <property type="protein sequence ID" value="KAL3643556.1"/>
    <property type="molecule type" value="Genomic_DNA"/>
</dbReference>
<dbReference type="GO" id="GO:0005524">
    <property type="term" value="F:ATP binding"/>
    <property type="evidence" value="ECO:0007669"/>
    <property type="project" value="UniProtKB-KW"/>
</dbReference>
<accession>A0ABD3DRS5</accession>
<reference evidence="5" key="1">
    <citation type="journal article" date="2024" name="IScience">
        <title>Strigolactones Initiate the Formation of Haustorium-like Structures in Castilleja.</title>
        <authorList>
            <person name="Buerger M."/>
            <person name="Peterson D."/>
            <person name="Chory J."/>
        </authorList>
    </citation>
    <scope>NUCLEOTIDE SEQUENCE [LARGE SCALE GENOMIC DNA]</scope>
</reference>
<keyword evidence="1" id="KW-0648">Protein biosynthesis</keyword>
<evidence type="ECO:0000259" key="3">
    <source>
        <dbReference type="Pfam" id="PF01336"/>
    </source>
</evidence>
<keyword evidence="5" id="KW-1185">Reference proteome</keyword>
<gene>
    <name evidence="4" type="ORF">CASFOL_014371</name>
</gene>
<sequence length="138" mass="14808">MSSDSAPPALDGLTLIDASVHELEFSQRVQIKSILGRPDKGAGLAGQKVRIGGWVKTGREADKGSFAFLEVNDGSCPGNLQVLVKANVCKLSDVVSTGASVHVEGLLMAWSKASSSMLRRLLMSALWMRPSIRCLRRN</sequence>
<evidence type="ECO:0000313" key="5">
    <source>
        <dbReference type="Proteomes" id="UP001632038"/>
    </source>
</evidence>
<evidence type="ECO:0000256" key="2">
    <source>
        <dbReference type="ARBA" id="ARBA00023146"/>
    </source>
</evidence>
<feature type="domain" description="OB" evidence="3">
    <location>
        <begin position="49"/>
        <end position="110"/>
    </location>
</feature>
<dbReference type="PANTHER" id="PTHR22594">
    <property type="entry name" value="ASPARTYL/LYSYL-TRNA SYNTHETASE"/>
    <property type="match status" value="1"/>
</dbReference>
<dbReference type="Pfam" id="PF01336">
    <property type="entry name" value="tRNA_anti-codon"/>
    <property type="match status" value="1"/>
</dbReference>
<proteinExistence type="predicted"/>
<keyword evidence="2" id="KW-0436">Ligase</keyword>
<evidence type="ECO:0000313" key="4">
    <source>
        <dbReference type="EMBL" id="KAL3643556.1"/>
    </source>
</evidence>
<name>A0ABD3DRS5_9LAMI</name>
<protein>
    <recommendedName>
        <fullName evidence="3">OB domain-containing protein</fullName>
    </recommendedName>
</protein>
<comment type="caution">
    <text evidence="4">The sequence shown here is derived from an EMBL/GenBank/DDBJ whole genome shotgun (WGS) entry which is preliminary data.</text>
</comment>
<dbReference type="Gene3D" id="2.40.50.140">
    <property type="entry name" value="Nucleic acid-binding proteins"/>
    <property type="match status" value="1"/>
</dbReference>
<dbReference type="AlphaFoldDB" id="A0ABD3DRS5"/>
<dbReference type="InterPro" id="IPR004365">
    <property type="entry name" value="NA-bd_OB_tRNA"/>
</dbReference>
<dbReference type="SUPFAM" id="SSF50249">
    <property type="entry name" value="Nucleic acid-binding proteins"/>
    <property type="match status" value="1"/>
</dbReference>
<dbReference type="CDD" id="cd04318">
    <property type="entry name" value="EcAsnRS_like_N"/>
    <property type="match status" value="1"/>
</dbReference>
<dbReference type="GO" id="GO:0006412">
    <property type="term" value="P:translation"/>
    <property type="evidence" value="ECO:0007669"/>
    <property type="project" value="UniProtKB-KW"/>
</dbReference>
<dbReference type="GO" id="GO:0004812">
    <property type="term" value="F:aminoacyl-tRNA ligase activity"/>
    <property type="evidence" value="ECO:0007669"/>
    <property type="project" value="UniProtKB-KW"/>
</dbReference>
<dbReference type="Proteomes" id="UP001632038">
    <property type="component" value="Unassembled WGS sequence"/>
</dbReference>
<dbReference type="PANTHER" id="PTHR22594:SF54">
    <property type="entry name" value="ASPARAGINE--TRNA LIGASE, CYTOPLASMIC 1-RELATED"/>
    <property type="match status" value="1"/>
</dbReference>
<keyword evidence="2" id="KW-0030">Aminoacyl-tRNA synthetase</keyword>